<evidence type="ECO:0000256" key="2">
    <source>
        <dbReference type="ARBA" id="ARBA00022777"/>
    </source>
</evidence>
<dbReference type="InterPro" id="IPR052562">
    <property type="entry name" value="Ketohexokinase-related"/>
</dbReference>
<evidence type="ECO:0000256" key="1">
    <source>
        <dbReference type="ARBA" id="ARBA00022679"/>
    </source>
</evidence>
<protein>
    <submittedName>
        <fullName evidence="4">Ketohexokinase-like protein</fullName>
    </submittedName>
</protein>
<keyword evidence="1" id="KW-0808">Transferase</keyword>
<evidence type="ECO:0000313" key="5">
    <source>
        <dbReference type="Proteomes" id="UP000029964"/>
    </source>
</evidence>
<dbReference type="SUPFAM" id="SSF53613">
    <property type="entry name" value="Ribokinase-like"/>
    <property type="match status" value="1"/>
</dbReference>
<organism evidence="4 5">
    <name type="scientific">Hapsidospora chrysogenum (strain ATCC 11550 / CBS 779.69 / DSM 880 / IAM 14645 / JCM 23072 / IMI 49137)</name>
    <name type="common">Acremonium chrysogenum</name>
    <dbReference type="NCBI Taxonomy" id="857340"/>
    <lineage>
        <taxon>Eukaryota</taxon>
        <taxon>Fungi</taxon>
        <taxon>Dikarya</taxon>
        <taxon>Ascomycota</taxon>
        <taxon>Pezizomycotina</taxon>
        <taxon>Sordariomycetes</taxon>
        <taxon>Hypocreomycetidae</taxon>
        <taxon>Hypocreales</taxon>
        <taxon>Bionectriaceae</taxon>
        <taxon>Hapsidospora</taxon>
    </lineage>
</organism>
<sequence length="326" mass="35476">MKHLVLVGACYLDTILRNGHVINVPSSVPFFPSEDSKLRATSLTTRRGGNCPNTLEVLQQLLLSQQQGVDVKPYLVSCLPGEDSPATRRIIDSFGPDSPVDLGHCIYRPGHAEAASSYIIRSEQSGSRTLVNYNDLPEMTAAEFERVARSFRADQETWWHFEGRIPDTTLDCIRLLRRVHPRAQISVEVEKPGREGLAELAAEADVVFYSRSWAESRGYETAEACLRGEQLSRASLALCTWGSDGAVALSRPTGECLRCPVLDDGQGFAVVDTVGAGDTFIAGMLYGLFQDWDVGAKLKFAVGLASLKVQQEGFGGLGGAIHTGCR</sequence>
<comment type="caution">
    <text evidence="4">The sequence shown here is derived from an EMBL/GenBank/DDBJ whole genome shotgun (WGS) entry which is preliminary data.</text>
</comment>
<evidence type="ECO:0000259" key="3">
    <source>
        <dbReference type="Pfam" id="PF00294"/>
    </source>
</evidence>
<keyword evidence="5" id="KW-1185">Reference proteome</keyword>
<dbReference type="OrthoDB" id="204058at2759"/>
<feature type="domain" description="Carbohydrate kinase PfkB" evidence="3">
    <location>
        <begin position="31"/>
        <end position="313"/>
    </location>
</feature>
<dbReference type="PANTHER" id="PTHR42774:SF3">
    <property type="entry name" value="KETOHEXOKINASE"/>
    <property type="match status" value="1"/>
</dbReference>
<dbReference type="FunFam" id="3.40.1190.20:FF:000072">
    <property type="entry name" value="AT09463p"/>
    <property type="match status" value="1"/>
</dbReference>
<dbReference type="Proteomes" id="UP000029964">
    <property type="component" value="Unassembled WGS sequence"/>
</dbReference>
<evidence type="ECO:0000313" key="4">
    <source>
        <dbReference type="EMBL" id="KFH47334.1"/>
    </source>
</evidence>
<dbReference type="STRING" id="857340.A0A086TDA2"/>
<dbReference type="PROSITE" id="PS00584">
    <property type="entry name" value="PFKB_KINASES_2"/>
    <property type="match status" value="1"/>
</dbReference>
<dbReference type="GO" id="GO:0016301">
    <property type="term" value="F:kinase activity"/>
    <property type="evidence" value="ECO:0007669"/>
    <property type="project" value="UniProtKB-KW"/>
</dbReference>
<keyword evidence="2 4" id="KW-0418">Kinase</keyword>
<dbReference type="Gene3D" id="3.40.1190.20">
    <property type="match status" value="1"/>
</dbReference>
<proteinExistence type="predicted"/>
<dbReference type="PANTHER" id="PTHR42774">
    <property type="entry name" value="PHOSPHOTRANSFERASE SYSTEM TRANSPORT PROTEIN"/>
    <property type="match status" value="1"/>
</dbReference>
<dbReference type="InterPro" id="IPR029056">
    <property type="entry name" value="Ribokinase-like"/>
</dbReference>
<dbReference type="InterPro" id="IPR002173">
    <property type="entry name" value="Carboh/pur_kinase_PfkB_CS"/>
</dbReference>
<dbReference type="AlphaFoldDB" id="A0A086TDA2"/>
<dbReference type="HOGENOM" id="CLU_027634_3_1_1"/>
<dbReference type="Pfam" id="PF00294">
    <property type="entry name" value="PfkB"/>
    <property type="match status" value="1"/>
</dbReference>
<name>A0A086TDA2_HAPC1</name>
<dbReference type="InterPro" id="IPR011611">
    <property type="entry name" value="PfkB_dom"/>
</dbReference>
<reference evidence="5" key="1">
    <citation type="journal article" date="2014" name="Genome Announc.">
        <title>Genome sequence and annotation of Acremonium chrysogenum, producer of the beta-lactam antibiotic cephalosporin C.</title>
        <authorList>
            <person name="Terfehr D."/>
            <person name="Dahlmann T.A."/>
            <person name="Specht T."/>
            <person name="Zadra I."/>
            <person name="Kuernsteiner H."/>
            <person name="Kueck U."/>
        </authorList>
    </citation>
    <scope>NUCLEOTIDE SEQUENCE [LARGE SCALE GENOMIC DNA]</scope>
    <source>
        <strain evidence="5">ATCC 11550 / CBS 779.69 / DSM 880 / IAM 14645 / JCM 23072 / IMI 49137</strain>
    </source>
</reference>
<accession>A0A086TDA2</accession>
<dbReference type="EMBL" id="JPKY01000010">
    <property type="protein sequence ID" value="KFH47334.1"/>
    <property type="molecule type" value="Genomic_DNA"/>
</dbReference>
<gene>
    <name evidence="4" type="ORF">ACRE_017480</name>
</gene>